<accession>A0ACC2GWW7</accession>
<comment type="caution">
    <text evidence="1">The sequence shown here is derived from an EMBL/GenBank/DDBJ whole genome shotgun (WGS) entry which is preliminary data.</text>
</comment>
<dbReference type="Proteomes" id="UP001157502">
    <property type="component" value="Chromosome 8"/>
</dbReference>
<evidence type="ECO:0000313" key="2">
    <source>
        <dbReference type="Proteomes" id="UP001157502"/>
    </source>
</evidence>
<proteinExistence type="predicted"/>
<organism evidence="1 2">
    <name type="scientific">Dallia pectoralis</name>
    <name type="common">Alaska blackfish</name>
    <dbReference type="NCBI Taxonomy" id="75939"/>
    <lineage>
        <taxon>Eukaryota</taxon>
        <taxon>Metazoa</taxon>
        <taxon>Chordata</taxon>
        <taxon>Craniata</taxon>
        <taxon>Vertebrata</taxon>
        <taxon>Euteleostomi</taxon>
        <taxon>Actinopterygii</taxon>
        <taxon>Neopterygii</taxon>
        <taxon>Teleostei</taxon>
        <taxon>Protacanthopterygii</taxon>
        <taxon>Esociformes</taxon>
        <taxon>Umbridae</taxon>
        <taxon>Dallia</taxon>
    </lineage>
</organism>
<reference evidence="1" key="1">
    <citation type="submission" date="2021-05" db="EMBL/GenBank/DDBJ databases">
        <authorList>
            <person name="Pan Q."/>
            <person name="Jouanno E."/>
            <person name="Zahm M."/>
            <person name="Klopp C."/>
            <person name="Cabau C."/>
            <person name="Louis A."/>
            <person name="Berthelot C."/>
            <person name="Parey E."/>
            <person name="Roest Crollius H."/>
            <person name="Montfort J."/>
            <person name="Robinson-Rechavi M."/>
            <person name="Bouchez O."/>
            <person name="Lampietro C."/>
            <person name="Lopez Roques C."/>
            <person name="Donnadieu C."/>
            <person name="Postlethwait J."/>
            <person name="Bobe J."/>
            <person name="Dillon D."/>
            <person name="Chandos A."/>
            <person name="von Hippel F."/>
            <person name="Guiguen Y."/>
        </authorList>
    </citation>
    <scope>NUCLEOTIDE SEQUENCE</scope>
    <source>
        <strain evidence="1">YG-Jan2019</strain>
    </source>
</reference>
<name>A0ACC2GWW7_DALPE</name>
<keyword evidence="2" id="KW-1185">Reference proteome</keyword>
<gene>
    <name evidence="1" type="ORF">DPEC_G00101900</name>
</gene>
<evidence type="ECO:0000313" key="1">
    <source>
        <dbReference type="EMBL" id="KAJ8008162.1"/>
    </source>
</evidence>
<dbReference type="EMBL" id="CM055735">
    <property type="protein sequence ID" value="KAJ8008162.1"/>
    <property type="molecule type" value="Genomic_DNA"/>
</dbReference>
<protein>
    <submittedName>
        <fullName evidence="1">Uncharacterized protein</fullName>
    </submittedName>
</protein>
<sequence>MVRKPQSPCSQVVKRILERGTTPVPRVEGLGLRREHKSLYLIVAFDEGASGPVAREWFTGKNDGGMAWWPPYKDSYKILQSILKRTLPNPSKGWKQYSCRILHETSCFESLSKRWGLSCHTSDLNTDKEELPADRQRRNVSKKKAVPPSHPSFNSCSPSHIIV</sequence>